<dbReference type="PROSITE" id="PS00463">
    <property type="entry name" value="ZN2_CY6_FUNGAL_1"/>
    <property type="match status" value="1"/>
</dbReference>
<evidence type="ECO:0000256" key="2">
    <source>
        <dbReference type="ARBA" id="ARBA00023015"/>
    </source>
</evidence>
<dbReference type="PANTHER" id="PTHR37534">
    <property type="entry name" value="TRANSCRIPTIONAL ACTIVATOR PROTEIN UGA3"/>
    <property type="match status" value="1"/>
</dbReference>
<feature type="compositionally biased region" description="Low complexity" evidence="6">
    <location>
        <begin position="146"/>
        <end position="155"/>
    </location>
</feature>
<dbReference type="SUPFAM" id="SSF57701">
    <property type="entry name" value="Zn2/Cys6 DNA-binding domain"/>
    <property type="match status" value="1"/>
</dbReference>
<keyword evidence="3" id="KW-0238">DNA-binding</keyword>
<dbReference type="EMBL" id="MSFO01000004">
    <property type="protein sequence ID" value="PLB48698.1"/>
    <property type="molecule type" value="Genomic_DNA"/>
</dbReference>
<comment type="subcellular location">
    <subcellularLocation>
        <location evidence="1">Nucleus</location>
    </subcellularLocation>
</comment>
<feature type="domain" description="Zn(2)-C6 fungal-type" evidence="7">
    <location>
        <begin position="6"/>
        <end position="36"/>
    </location>
</feature>
<dbReference type="STRING" id="1392250.A0A2I2G762"/>
<keyword evidence="2" id="KW-0805">Transcription regulation</keyword>
<sequence>MRSYSGCLTCKRRKLKCDESKPTCHKCMKASRDCVYGEQSVFRSQEIDSTPGRKRRRTSTQREYQAVSREETTWVDLPTELTFVQVEDAWENESSRVIETNGTPVLGEEAGTGRTVDAGEEDNVPGSHPTSRPASHYVPVATPSFHHTPTTTEHQTPQEHDSIYRTSQAGNDPFEKVLVSYLLRHFKQGPGQWMDLFDTTSYFSSKVPVVAASKTLLKSAVCALSAKHLLHVCRVMGQTGVNSRFIPSYIGLPSSNEETWRYHSVRFYDQALGHLKVAVNLESYANNLPDKEEMLAAVAILCAFELMDAPGSAWRAHLSALPLFDDRSASVSGHSSIIIPQTAIKGPIFWSLARQDLLCAFISETPTRLDLKDMRLWQNAGLATDENGDLLPYSPLDVMESQISAGFEEDMKSNELTWILGKIANHLTAGDALVPANNALPHHERPLIGLNQEHLLERWNLLMSDLDRWHDSLPSTFCATARTRKLGSAASGLELSFDTFEQIWFDVPLCAATIQSYHQAKILLLANEPQESTAIRSTVSARLRSYRHALREVVYHAREVCGISLANSTDSFRVDSVQALFVAGQVFQERREQDAVLELLSGIERDLGWTTRYHVAKLKDEWIRGREGNHVERDKQDHESNWFIS</sequence>
<evidence type="ECO:0000313" key="8">
    <source>
        <dbReference type="EMBL" id="PLB48698.1"/>
    </source>
</evidence>
<dbReference type="Gene3D" id="4.10.240.10">
    <property type="entry name" value="Zn(2)-C6 fungal-type DNA-binding domain"/>
    <property type="match status" value="1"/>
</dbReference>
<dbReference type="Proteomes" id="UP000234275">
    <property type="component" value="Unassembled WGS sequence"/>
</dbReference>
<dbReference type="InterPro" id="IPR001138">
    <property type="entry name" value="Zn2Cys6_DnaBD"/>
</dbReference>
<dbReference type="AlphaFoldDB" id="A0A2I2G762"/>
<evidence type="ECO:0000256" key="1">
    <source>
        <dbReference type="ARBA" id="ARBA00004123"/>
    </source>
</evidence>
<feature type="region of interest" description="Disordered" evidence="6">
    <location>
        <begin position="104"/>
        <end position="167"/>
    </location>
</feature>
<evidence type="ECO:0000256" key="5">
    <source>
        <dbReference type="ARBA" id="ARBA00023242"/>
    </source>
</evidence>
<dbReference type="GO" id="GO:0000976">
    <property type="term" value="F:transcription cis-regulatory region binding"/>
    <property type="evidence" value="ECO:0007669"/>
    <property type="project" value="TreeGrafter"/>
</dbReference>
<name>A0A2I2G762_9EURO</name>
<protein>
    <recommendedName>
        <fullName evidence="7">Zn(2)-C6 fungal-type domain-containing protein</fullName>
    </recommendedName>
</protein>
<keyword evidence="5" id="KW-0539">Nucleus</keyword>
<keyword evidence="9" id="KW-1185">Reference proteome</keyword>
<dbReference type="GO" id="GO:0045944">
    <property type="term" value="P:positive regulation of transcription by RNA polymerase II"/>
    <property type="evidence" value="ECO:0007669"/>
    <property type="project" value="TreeGrafter"/>
</dbReference>
<dbReference type="PROSITE" id="PS50048">
    <property type="entry name" value="ZN2_CY6_FUNGAL_2"/>
    <property type="match status" value="1"/>
</dbReference>
<dbReference type="RefSeq" id="XP_024704000.1">
    <property type="nucleotide sequence ID" value="XM_024846678.1"/>
</dbReference>
<comment type="caution">
    <text evidence="8">The sequence shown here is derived from an EMBL/GenBank/DDBJ whole genome shotgun (WGS) entry which is preliminary data.</text>
</comment>
<dbReference type="GO" id="GO:0005634">
    <property type="term" value="C:nucleus"/>
    <property type="evidence" value="ECO:0007669"/>
    <property type="project" value="UniProtKB-SubCell"/>
</dbReference>
<dbReference type="PANTHER" id="PTHR37534:SF9">
    <property type="entry name" value="ZN(II)2CYS6 TRANSCRIPTION FACTOR (EUROFUNG)"/>
    <property type="match status" value="1"/>
</dbReference>
<reference evidence="8 9" key="1">
    <citation type="submission" date="2016-12" db="EMBL/GenBank/DDBJ databases">
        <title>The genomes of Aspergillus section Nigri reveals drivers in fungal speciation.</title>
        <authorList>
            <consortium name="DOE Joint Genome Institute"/>
            <person name="Vesth T.C."/>
            <person name="Nybo J."/>
            <person name="Theobald S."/>
            <person name="Brandl J."/>
            <person name="Frisvad J.C."/>
            <person name="Nielsen K.F."/>
            <person name="Lyhne E.K."/>
            <person name="Kogle M.E."/>
            <person name="Kuo A."/>
            <person name="Riley R."/>
            <person name="Clum A."/>
            <person name="Nolan M."/>
            <person name="Lipzen A."/>
            <person name="Salamov A."/>
            <person name="Henrissat B."/>
            <person name="Wiebenga A."/>
            <person name="De Vries R.P."/>
            <person name="Grigoriev I.V."/>
            <person name="Mortensen U.H."/>
            <person name="Andersen M.R."/>
            <person name="Baker S.E."/>
        </authorList>
    </citation>
    <scope>NUCLEOTIDE SEQUENCE [LARGE SCALE GENOMIC DNA]</scope>
    <source>
        <strain evidence="8 9">IBT 23096</strain>
    </source>
</reference>
<organism evidence="8 9">
    <name type="scientific">Aspergillus steynii IBT 23096</name>
    <dbReference type="NCBI Taxonomy" id="1392250"/>
    <lineage>
        <taxon>Eukaryota</taxon>
        <taxon>Fungi</taxon>
        <taxon>Dikarya</taxon>
        <taxon>Ascomycota</taxon>
        <taxon>Pezizomycotina</taxon>
        <taxon>Eurotiomycetes</taxon>
        <taxon>Eurotiomycetidae</taxon>
        <taxon>Eurotiales</taxon>
        <taxon>Aspergillaceae</taxon>
        <taxon>Aspergillus</taxon>
        <taxon>Aspergillus subgen. Circumdati</taxon>
    </lineage>
</organism>
<dbReference type="GeneID" id="36554377"/>
<dbReference type="Pfam" id="PF11951">
    <property type="entry name" value="Fungal_trans_2"/>
    <property type="match status" value="1"/>
</dbReference>
<dbReference type="GO" id="GO:0008270">
    <property type="term" value="F:zinc ion binding"/>
    <property type="evidence" value="ECO:0007669"/>
    <property type="project" value="InterPro"/>
</dbReference>
<proteinExistence type="predicted"/>
<evidence type="ECO:0000259" key="7">
    <source>
        <dbReference type="PROSITE" id="PS50048"/>
    </source>
</evidence>
<evidence type="ECO:0000256" key="4">
    <source>
        <dbReference type="ARBA" id="ARBA00023163"/>
    </source>
</evidence>
<evidence type="ECO:0000256" key="3">
    <source>
        <dbReference type="ARBA" id="ARBA00023125"/>
    </source>
</evidence>
<keyword evidence="4" id="KW-0804">Transcription</keyword>
<dbReference type="Pfam" id="PF00172">
    <property type="entry name" value="Zn_clus"/>
    <property type="match status" value="1"/>
</dbReference>
<dbReference type="CDD" id="cd00067">
    <property type="entry name" value="GAL4"/>
    <property type="match status" value="1"/>
</dbReference>
<dbReference type="GO" id="GO:0000981">
    <property type="term" value="F:DNA-binding transcription factor activity, RNA polymerase II-specific"/>
    <property type="evidence" value="ECO:0007669"/>
    <property type="project" value="InterPro"/>
</dbReference>
<dbReference type="VEuPathDB" id="FungiDB:P170DRAFT_407372"/>
<gene>
    <name evidence="8" type="ORF">P170DRAFT_407372</name>
</gene>
<accession>A0A2I2G762</accession>
<dbReference type="SMART" id="SM00066">
    <property type="entry name" value="GAL4"/>
    <property type="match status" value="1"/>
</dbReference>
<dbReference type="OrthoDB" id="5418899at2759"/>
<dbReference type="InterPro" id="IPR036864">
    <property type="entry name" value="Zn2-C6_fun-type_DNA-bd_sf"/>
</dbReference>
<evidence type="ECO:0000313" key="9">
    <source>
        <dbReference type="Proteomes" id="UP000234275"/>
    </source>
</evidence>
<dbReference type="InterPro" id="IPR021858">
    <property type="entry name" value="Fun_TF"/>
</dbReference>
<evidence type="ECO:0000256" key="6">
    <source>
        <dbReference type="SAM" id="MobiDB-lite"/>
    </source>
</evidence>